<protein>
    <submittedName>
        <fullName evidence="1">Uncharacterized protein</fullName>
    </submittedName>
</protein>
<evidence type="ECO:0000313" key="2">
    <source>
        <dbReference type="Proteomes" id="UP000279173"/>
    </source>
</evidence>
<sequence>MMTLEPLDTTQRLSKTLGLYKAEWLNEAIFSLFNEPSYFDELRTHRPCVLIGGRGTGKTTVLRGLSYQGQKALSSNTIPVKDWPFFGLYYRVNTNRVTAFRGAELTEDKWSSYFGHYVNLIFCQQMLDFVSWFKLNDGGEIQVRLNDLKKVAATLGLEDINSCEDLAEEIEYLILDFESLINTVVDNPPDRISTLGAPLDALARALLASPQLKGKQFYFLIDEFENFEDYQQRVLNTIIKHANTDYTFKVGVRELGWRQRATLNPNEQLTSPADYARISIADRLNDSRFPAFAESVIRQRISSAFSDEASVIATPQQLLPSLTELEEAETLLGQDGVQKLKDRLSKTAPPSLIRAANEIEPGYLYFLSYMANDDDELFFQNLKSWLDNKSEWKHRLDNHFHASLYTIRKGKRGISKYYAGWDTYVSLSNGNIRYLLELVHAAFIRHVENDGTPQDPISPKSQTEAAEEIARKNLSELEGLSVEGGKLTKLVLSVGRVLQVMASDARGHAPEVNQFHIKQDSARADCSDQVKRILDQAVMHLALVRSPGNKLMSEGDTADYDYRLHPIFSSLFVFSHRKKRKFLLSDQQILGLISRPKETIKEVLAQSNRSDDLNLPDQLSLFGSYYA</sequence>
<evidence type="ECO:0000313" key="1">
    <source>
        <dbReference type="EMBL" id="RMV51482.1"/>
    </source>
</evidence>
<dbReference type="EMBL" id="RBUT01000044">
    <property type="protein sequence ID" value="RMV51482.1"/>
    <property type="molecule type" value="Genomic_DNA"/>
</dbReference>
<dbReference type="Pfam" id="PF24389">
    <property type="entry name" value="ORC-CDC6-like"/>
    <property type="match status" value="1"/>
</dbReference>
<proteinExistence type="predicted"/>
<dbReference type="SUPFAM" id="SSF52540">
    <property type="entry name" value="P-loop containing nucleoside triphosphate hydrolases"/>
    <property type="match status" value="1"/>
</dbReference>
<accession>A0A3M6D5T4</accession>
<organism evidence="1 2">
    <name type="scientific">Pseudomonas syringae pv. helianthi</name>
    <dbReference type="NCBI Taxonomy" id="251654"/>
    <lineage>
        <taxon>Bacteria</taxon>
        <taxon>Pseudomonadati</taxon>
        <taxon>Pseudomonadota</taxon>
        <taxon>Gammaproteobacteria</taxon>
        <taxon>Pseudomonadales</taxon>
        <taxon>Pseudomonadaceae</taxon>
        <taxon>Pseudomonas</taxon>
    </lineage>
</organism>
<dbReference type="InterPro" id="IPR027417">
    <property type="entry name" value="P-loop_NTPase"/>
</dbReference>
<reference evidence="1 2" key="1">
    <citation type="submission" date="2018-08" db="EMBL/GenBank/DDBJ databases">
        <title>Recombination of ecologically and evolutionarily significant loci maintains genetic cohesion in the Pseudomonas syringae species complex.</title>
        <authorList>
            <person name="Dillon M."/>
            <person name="Thakur S."/>
            <person name="Almeida R.N.D."/>
            <person name="Weir B.S."/>
            <person name="Guttman D.S."/>
        </authorList>
    </citation>
    <scope>NUCLEOTIDE SEQUENCE [LARGE SCALE GENOMIC DNA]</scope>
    <source>
        <strain evidence="1 2">ICMP 3263</strain>
    </source>
</reference>
<dbReference type="Proteomes" id="UP000279173">
    <property type="component" value="Unassembled WGS sequence"/>
</dbReference>
<dbReference type="AlphaFoldDB" id="A0A3M6D5T4"/>
<name>A0A3M6D5T4_9PSED</name>
<dbReference type="InterPro" id="IPR056955">
    <property type="entry name" value="ORC-CDC6-like"/>
</dbReference>
<comment type="caution">
    <text evidence="1">The sequence shown here is derived from an EMBL/GenBank/DDBJ whole genome shotgun (WGS) entry which is preliminary data.</text>
</comment>
<gene>
    <name evidence="1" type="ORF">ALP10_00698</name>
</gene>